<feature type="region of interest" description="Disordered" evidence="1">
    <location>
        <begin position="127"/>
        <end position="146"/>
    </location>
</feature>
<feature type="compositionally biased region" description="Polar residues" evidence="1">
    <location>
        <begin position="535"/>
        <end position="548"/>
    </location>
</feature>
<dbReference type="AlphaFoldDB" id="A0A6B0SGP6"/>
<name>A0A6B0SGP6_9EURY</name>
<keyword evidence="2" id="KW-0812">Transmembrane</keyword>
<feature type="region of interest" description="Disordered" evidence="1">
    <location>
        <begin position="530"/>
        <end position="555"/>
    </location>
</feature>
<proteinExistence type="predicted"/>
<dbReference type="Proteomes" id="UP000471521">
    <property type="component" value="Unassembled WGS sequence"/>
</dbReference>
<feature type="compositionally biased region" description="Acidic residues" evidence="1">
    <location>
        <begin position="488"/>
        <end position="504"/>
    </location>
</feature>
<evidence type="ECO:0000313" key="4">
    <source>
        <dbReference type="EMBL" id="MXR19786.1"/>
    </source>
</evidence>
<dbReference type="OrthoDB" id="271106at2157"/>
<accession>A0A6B0SGP6</accession>
<evidence type="ECO:0000259" key="3">
    <source>
        <dbReference type="Pfam" id="PF13229"/>
    </source>
</evidence>
<dbReference type="EMBL" id="WUUU01000015">
    <property type="protein sequence ID" value="MXR19786.1"/>
    <property type="molecule type" value="Genomic_DNA"/>
</dbReference>
<dbReference type="Pfam" id="PF13229">
    <property type="entry name" value="Beta_helix"/>
    <property type="match status" value="1"/>
</dbReference>
<keyword evidence="2" id="KW-1133">Transmembrane helix</keyword>
<sequence>MSKQLELTRRRVLAGLGTIGAAGAAAGLGTSAYLNDTESFVGNTLEAGELDLYVHYDFMVDQGSASGNFDGPLSGTVQGDEDVSEGVGVSYSLSDVKPGDEGSLEFCFSLVDNPAYLWMSGELTDDSENAVTEPEGDTPWETGDGGELATYTRAALYYTGETSDSNDDDVLLTEGTLLGVLSDLHAGVPLHGDGDPTAGVVDRPTFDGGDSTDEPTDDTCVRLDWWVPTWVGNEIQADSVGFDLQFYAEQARNNTGVGDWTLVSTGDDLQTAVDDASSGDTLLLEAGTHTGEVTVDKTLDIRGEGPSNTTYDAFDVGGSGSLTGGRDLGMKIRADNVRVGDLTATGADQVIQYNDNSGSSGRLAGGLVSNTAIVDNGNDGRGRALVLNYIDGAIVRDTAIEDNGNDGLTGWYANDCHVETVHAARNGDNGLYFNGDNNVILDSTVEENQEEGVDVSWKGDRSRTEQRVTLDNVVARNNGQSGSLPAGEGEDIELHDDDGDDSVADDSALLRKVDTSGSSAPLGLRLVDVEPAQVRTENSTFPNGIQDGNDNDVDP</sequence>
<protein>
    <recommendedName>
        <fullName evidence="3">Right handed beta helix domain-containing protein</fullName>
    </recommendedName>
</protein>
<evidence type="ECO:0000256" key="1">
    <source>
        <dbReference type="SAM" id="MobiDB-lite"/>
    </source>
</evidence>
<dbReference type="InterPro" id="IPR011050">
    <property type="entry name" value="Pectin_lyase_fold/virulence"/>
</dbReference>
<dbReference type="PROSITE" id="PS51318">
    <property type="entry name" value="TAT"/>
    <property type="match status" value="1"/>
</dbReference>
<dbReference type="InterPro" id="IPR023833">
    <property type="entry name" value="Signal_pept_SipW-depend-type"/>
</dbReference>
<feature type="transmembrane region" description="Helical" evidence="2">
    <location>
        <begin position="12"/>
        <end position="34"/>
    </location>
</feature>
<feature type="domain" description="Right handed beta helix" evidence="3">
    <location>
        <begin position="366"/>
        <end position="493"/>
    </location>
</feature>
<dbReference type="Gene3D" id="2.160.20.10">
    <property type="entry name" value="Single-stranded right-handed beta-helix, Pectin lyase-like"/>
    <property type="match status" value="1"/>
</dbReference>
<keyword evidence="5" id="KW-1185">Reference proteome</keyword>
<dbReference type="InterPro" id="IPR006311">
    <property type="entry name" value="TAT_signal"/>
</dbReference>
<comment type="caution">
    <text evidence="4">The sequence shown here is derived from an EMBL/GenBank/DDBJ whole genome shotgun (WGS) entry which is preliminary data.</text>
</comment>
<dbReference type="RefSeq" id="WP_159525360.1">
    <property type="nucleotide sequence ID" value="NZ_WUUU01000015.1"/>
</dbReference>
<reference evidence="4 5" key="1">
    <citation type="submission" date="2019-12" db="EMBL/GenBank/DDBJ databases">
        <title>Isolation and characterization of three novel carbon monoxide-oxidizing members of Halobacteria from salione crusts and soils.</title>
        <authorList>
            <person name="Myers M.R."/>
            <person name="King G.M."/>
        </authorList>
    </citation>
    <scope>NUCLEOTIDE SEQUENCE [LARGE SCALE GENOMIC DNA]</scope>
    <source>
        <strain evidence="4 5">PCN9</strain>
    </source>
</reference>
<gene>
    <name evidence="4" type="ORF">GRX66_03905</name>
</gene>
<dbReference type="SUPFAM" id="SSF51126">
    <property type="entry name" value="Pectin lyase-like"/>
    <property type="match status" value="1"/>
</dbReference>
<organism evidence="4 5">
    <name type="scientific">Halobacterium bonnevillei</name>
    <dbReference type="NCBI Taxonomy" id="2692200"/>
    <lineage>
        <taxon>Archaea</taxon>
        <taxon>Methanobacteriati</taxon>
        <taxon>Methanobacteriota</taxon>
        <taxon>Stenosarchaea group</taxon>
        <taxon>Halobacteria</taxon>
        <taxon>Halobacteriales</taxon>
        <taxon>Halobacteriaceae</taxon>
        <taxon>Halobacterium</taxon>
    </lineage>
</organism>
<feature type="compositionally biased region" description="Acidic residues" evidence="1">
    <location>
        <begin position="127"/>
        <end position="138"/>
    </location>
</feature>
<evidence type="ECO:0000313" key="5">
    <source>
        <dbReference type="Proteomes" id="UP000471521"/>
    </source>
</evidence>
<dbReference type="InterPro" id="IPR012334">
    <property type="entry name" value="Pectin_lyas_fold"/>
</dbReference>
<feature type="region of interest" description="Disordered" evidence="1">
    <location>
        <begin position="476"/>
        <end position="505"/>
    </location>
</feature>
<evidence type="ECO:0000256" key="2">
    <source>
        <dbReference type="SAM" id="Phobius"/>
    </source>
</evidence>
<keyword evidence="2" id="KW-0472">Membrane</keyword>
<dbReference type="InterPro" id="IPR039448">
    <property type="entry name" value="Beta_helix"/>
</dbReference>
<dbReference type="NCBIfam" id="TIGR04088">
    <property type="entry name" value="cognate_SipW"/>
    <property type="match status" value="1"/>
</dbReference>